<name>A0ACD4NQ00_9HYPH</name>
<accession>A0ACD4NQ00</accession>
<reference evidence="1" key="1">
    <citation type="submission" date="2022-11" db="EMBL/GenBank/DDBJ databases">
        <title>beta-Carotene-producing bacterium, Jeongeuplla avenae sp. nov., alleviates the salt stress of Arabidopsis seedlings.</title>
        <authorList>
            <person name="Jiang L."/>
            <person name="Lee J."/>
        </authorList>
    </citation>
    <scope>NUCLEOTIDE SEQUENCE</scope>
    <source>
        <strain evidence="1">DY_R2A_6</strain>
    </source>
</reference>
<gene>
    <name evidence="1" type="ORF">OXU80_00820</name>
</gene>
<keyword evidence="2" id="KW-1185">Reference proteome</keyword>
<organism evidence="1 2">
    <name type="scientific">Antarcticirhabdus aurantiaca</name>
    <dbReference type="NCBI Taxonomy" id="2606717"/>
    <lineage>
        <taxon>Bacteria</taxon>
        <taxon>Pseudomonadati</taxon>
        <taxon>Pseudomonadota</taxon>
        <taxon>Alphaproteobacteria</taxon>
        <taxon>Hyphomicrobiales</taxon>
        <taxon>Aurantimonadaceae</taxon>
        <taxon>Antarcticirhabdus</taxon>
    </lineage>
</organism>
<protein>
    <submittedName>
        <fullName evidence="1">GumC family protein</fullName>
    </submittedName>
</protein>
<proteinExistence type="predicted"/>
<evidence type="ECO:0000313" key="2">
    <source>
        <dbReference type="Proteomes" id="UP001163223"/>
    </source>
</evidence>
<sequence>MFTTEPTATGHDEPGHRERAAYGGSDGSGPAGLIDPALLVSAVWRARWLIVLCGLLGAGIAAAYAYSMPKIYASTTQILLDPRDIKVIQNEITPNGLPSEATLALVESQLAVIYSNEILSRAVAAEGLTTDPEYVGGSALGMGAIIASINRAVFGEAQTEAPDPRRRELRVIEALRRNLSVTRDPNSFIINLTVKSQVPDRAARLSTTIARLFIDNLGVVQADTARRASESLSSRLSELRSRVVSAERAVETYKAENALIGVGGRLVDDDYIIRMNDQLARARADITALRVRAGSMQNASVEDVVQGTLPEELTSEALTRLRTTYSQLAQESAVLRARLGPRHPQRIASDEALSSARSAIEAELRRIVSAAQTELARAELTEQQLSSQTDELKAKQVTTSGSFVRLRELEREVDASRAVYEAYLLRARETGEQESINTANVRIVSEAVPALDPVSLSRKVVIAAGGIVGGVLAAALAVVVAIGRIMFAPPASSGPRSPFAADGRDAAPPEHHPRHADAPARRDLGFAAPGMAASSAAFFQEVERAENRPAAAFASVPVSDAAQPDEDDRAPVAEPAAEARAETEATGPVGEAPAPAPAPQPAAAARREAEAQPGEAASLAPEFAEIRSEIEAVRHQLSLLRARRARGRT</sequence>
<dbReference type="EMBL" id="CP113520">
    <property type="protein sequence ID" value="WAJ28828.1"/>
    <property type="molecule type" value="Genomic_DNA"/>
</dbReference>
<dbReference type="Proteomes" id="UP001163223">
    <property type="component" value="Chromosome"/>
</dbReference>
<evidence type="ECO:0000313" key="1">
    <source>
        <dbReference type="EMBL" id="WAJ28828.1"/>
    </source>
</evidence>